<dbReference type="InterPro" id="IPR025403">
    <property type="entry name" value="TgpA-like_C"/>
</dbReference>
<evidence type="ECO:0000256" key="2">
    <source>
        <dbReference type="SAM" id="Phobius"/>
    </source>
</evidence>
<dbReference type="InterPro" id="IPR002931">
    <property type="entry name" value="Transglutaminase-like"/>
</dbReference>
<dbReference type="SUPFAM" id="SSF54001">
    <property type="entry name" value="Cysteine proteinases"/>
    <property type="match status" value="1"/>
</dbReference>
<dbReference type="OrthoDB" id="9804023at2"/>
<dbReference type="InterPro" id="IPR021878">
    <property type="entry name" value="TgpA_N"/>
</dbReference>
<proteinExistence type="predicted"/>
<dbReference type="RefSeq" id="WP_108577437.1">
    <property type="nucleotide sequence ID" value="NZ_CP026952.1"/>
</dbReference>
<dbReference type="InterPro" id="IPR038765">
    <property type="entry name" value="Papain-like_cys_pep_sf"/>
</dbReference>
<evidence type="ECO:0000313" key="4">
    <source>
        <dbReference type="Proteomes" id="UP000244384"/>
    </source>
</evidence>
<keyword evidence="2" id="KW-1133">Transmembrane helix</keyword>
<feature type="transmembrane region" description="Helical" evidence="2">
    <location>
        <begin position="206"/>
        <end position="226"/>
    </location>
</feature>
<feature type="transmembrane region" description="Helical" evidence="2">
    <location>
        <begin position="70"/>
        <end position="88"/>
    </location>
</feature>
<dbReference type="Pfam" id="PF13559">
    <property type="entry name" value="DUF4129"/>
    <property type="match status" value="1"/>
</dbReference>
<dbReference type="KEGG" id="aez:C3E78_05985"/>
<dbReference type="InterPro" id="IPR052901">
    <property type="entry name" value="Bact_TGase-like"/>
</dbReference>
<dbReference type="EMBL" id="CP026952">
    <property type="protein sequence ID" value="AWB91791.1"/>
    <property type="molecule type" value="Genomic_DNA"/>
</dbReference>
<dbReference type="PANTHER" id="PTHR42736:SF1">
    <property type="entry name" value="PROTEIN-GLUTAMINE GAMMA-GLUTAMYLTRANSFERASE"/>
    <property type="match status" value="1"/>
</dbReference>
<feature type="transmembrane region" description="Helical" evidence="2">
    <location>
        <begin position="177"/>
        <end position="194"/>
    </location>
</feature>
<protein>
    <submittedName>
        <fullName evidence="3">Uncharacterized protein</fullName>
    </submittedName>
</protein>
<accession>A0A5F2EWW8</accession>
<feature type="transmembrane region" description="Helical" evidence="2">
    <location>
        <begin position="20"/>
        <end position="39"/>
    </location>
</feature>
<dbReference type="Gene3D" id="3.10.620.30">
    <property type="match status" value="1"/>
</dbReference>
<organism evidence="3 4">
    <name type="scientific">Aeromicrobium chenweiae</name>
    <dbReference type="NCBI Taxonomy" id="2079793"/>
    <lineage>
        <taxon>Bacteria</taxon>
        <taxon>Bacillati</taxon>
        <taxon>Actinomycetota</taxon>
        <taxon>Actinomycetes</taxon>
        <taxon>Propionibacteriales</taxon>
        <taxon>Nocardioidaceae</taxon>
        <taxon>Aeromicrobium</taxon>
    </lineage>
</organism>
<accession>A0A2S0WKE0</accession>
<keyword evidence="4" id="KW-1185">Reference proteome</keyword>
<evidence type="ECO:0000313" key="3">
    <source>
        <dbReference type="EMBL" id="AWB91791.1"/>
    </source>
</evidence>
<sequence length="737" mass="79573">MLRADPHPQAPPRNPGETWFDHALVALSLLLLLGGFGTVIEGNDWRVTTMLVALMTGATCALLRSLGFRFVAPVALLVEFLALAWIFVPETLLAIVPTGQTFTALVDLGRSAREIIVDDRAPVGAASPIVLTVAASFGLIVIVADVLLQTRRAAPLVGVLLMAVFVTPALISGETPSLWSFLAVAALWLVLLRSRTSSTGLSRRGVGPALVLGAGALAAAVAFPVVSPDVSAVAASWGRPPPAVFGRDINPMLELGQNLRRNSSSQALTYTTTADTAQYLKVATLRDFNGKTWRPAEFGRFDRLEGQLPINNDIEVEQVRTTISIKGLRSPMLPVPYPALPIVRGLKGEWTFQNPGLTLRSRQDDSRGETYSVESLEVVPTAEQMRAIETTIGPQLDRYIELPEKLPKIIRDTAREVTADADNDYDRARALQSYLRSTGGFRYSETAPAAEDYDGNGMKVIAKFLEVKAGYCVHFSSAMAVMARSLDMPARIAVGYAPGSVIGDRNGTTEYEATSDNLHAWTEIYFQGVGWTRFDPTTNVGSSTGFEEPAAAVPESDDEEAPAPTPRDRSQDNVPTSTPAPEARESETAPRTALTTMGALLVLGAAPWLVRVARRRWRVSRGRASVEPLWRELEDVARDLGVPVSAADTPRGFAARLRQRDGVDLDALERLLRRVEATRYARDTRPDGDGTADLVAVAASLRAGASTRERLRATLLPRSLAGRSPVRTIGEPGTLAT</sequence>
<reference evidence="4" key="1">
    <citation type="submission" date="2018-01" db="EMBL/GenBank/DDBJ databases">
        <authorList>
            <person name="Li J."/>
        </authorList>
    </citation>
    <scope>NUCLEOTIDE SEQUENCE [LARGE SCALE GENOMIC DNA]</scope>
    <source>
        <strain evidence="4">592</strain>
    </source>
</reference>
<dbReference type="SMART" id="SM00460">
    <property type="entry name" value="TGc"/>
    <property type="match status" value="1"/>
</dbReference>
<dbReference type="PANTHER" id="PTHR42736">
    <property type="entry name" value="PROTEIN-GLUTAMINE GAMMA-GLUTAMYLTRANSFERASE"/>
    <property type="match status" value="1"/>
</dbReference>
<dbReference type="Pfam" id="PF01841">
    <property type="entry name" value="Transglut_core"/>
    <property type="match status" value="1"/>
</dbReference>
<dbReference type="AlphaFoldDB" id="A0A2S0WKE0"/>
<evidence type="ECO:0000256" key="1">
    <source>
        <dbReference type="SAM" id="MobiDB-lite"/>
    </source>
</evidence>
<feature type="transmembrane region" description="Helical" evidence="2">
    <location>
        <begin position="153"/>
        <end position="171"/>
    </location>
</feature>
<keyword evidence="2" id="KW-0812">Transmembrane</keyword>
<keyword evidence="2" id="KW-0472">Membrane</keyword>
<feature type="transmembrane region" description="Helical" evidence="2">
    <location>
        <begin position="129"/>
        <end position="148"/>
    </location>
</feature>
<dbReference type="Pfam" id="PF11992">
    <property type="entry name" value="TgpA_N"/>
    <property type="match status" value="1"/>
</dbReference>
<dbReference type="Proteomes" id="UP000244384">
    <property type="component" value="Chromosome"/>
</dbReference>
<name>A0A2S0WKE0_9ACTN</name>
<gene>
    <name evidence="3" type="ORF">C3E78_05985</name>
</gene>
<feature type="region of interest" description="Disordered" evidence="1">
    <location>
        <begin position="539"/>
        <end position="591"/>
    </location>
</feature>